<organism evidence="1 2">
    <name type="scientific">Acaulospora morrowiae</name>
    <dbReference type="NCBI Taxonomy" id="94023"/>
    <lineage>
        <taxon>Eukaryota</taxon>
        <taxon>Fungi</taxon>
        <taxon>Fungi incertae sedis</taxon>
        <taxon>Mucoromycota</taxon>
        <taxon>Glomeromycotina</taxon>
        <taxon>Glomeromycetes</taxon>
        <taxon>Diversisporales</taxon>
        <taxon>Acaulosporaceae</taxon>
        <taxon>Acaulospora</taxon>
    </lineage>
</organism>
<evidence type="ECO:0000313" key="1">
    <source>
        <dbReference type="EMBL" id="CAG8454740.1"/>
    </source>
</evidence>
<evidence type="ECO:0000313" key="2">
    <source>
        <dbReference type="Proteomes" id="UP000789342"/>
    </source>
</evidence>
<comment type="caution">
    <text evidence="1">The sequence shown here is derived from an EMBL/GenBank/DDBJ whole genome shotgun (WGS) entry which is preliminary data.</text>
</comment>
<reference evidence="1" key="1">
    <citation type="submission" date="2021-06" db="EMBL/GenBank/DDBJ databases">
        <authorList>
            <person name="Kallberg Y."/>
            <person name="Tangrot J."/>
            <person name="Rosling A."/>
        </authorList>
    </citation>
    <scope>NUCLEOTIDE SEQUENCE</scope>
    <source>
        <strain evidence="1">CL551</strain>
    </source>
</reference>
<protein>
    <submittedName>
        <fullName evidence="1">3615_t:CDS:1</fullName>
    </submittedName>
</protein>
<dbReference type="EMBL" id="CAJVPV010000394">
    <property type="protein sequence ID" value="CAG8454740.1"/>
    <property type="molecule type" value="Genomic_DNA"/>
</dbReference>
<feature type="non-terminal residue" evidence="1">
    <location>
        <position position="106"/>
    </location>
</feature>
<proteinExistence type="predicted"/>
<gene>
    <name evidence="1" type="ORF">AMORRO_LOCUS1085</name>
</gene>
<dbReference type="AlphaFoldDB" id="A0A9N8VMJ0"/>
<dbReference type="Proteomes" id="UP000789342">
    <property type="component" value="Unassembled WGS sequence"/>
</dbReference>
<accession>A0A9N8VMJ0</accession>
<keyword evidence="2" id="KW-1185">Reference proteome</keyword>
<name>A0A9N8VMJ0_9GLOM</name>
<sequence>MESIREKYRDHEQTVEYLDSFYMRYCPSDKVLDVKDYIQDLTDQKNLWDHISLNETQSPNYFAYHRTSMEISVRVYKYNKSQTFYNVFENRIQASIDGIDVENVAQ</sequence>